<dbReference type="AlphaFoldDB" id="A0A1E4TDK8"/>
<dbReference type="PANTHER" id="PTHR18640:SF5">
    <property type="entry name" value="SODIUM_BILE ACID COTRANSPORTER 7"/>
    <property type="match status" value="1"/>
</dbReference>
<evidence type="ECO:0008006" key="4">
    <source>
        <dbReference type="Google" id="ProtNLM"/>
    </source>
</evidence>
<dbReference type="InterPro" id="IPR016833">
    <property type="entry name" value="Put_Na-Bile_cotransptr"/>
</dbReference>
<keyword evidence="3" id="KW-1185">Reference proteome</keyword>
<reference evidence="3" key="1">
    <citation type="submission" date="2016-02" db="EMBL/GenBank/DDBJ databases">
        <title>Comparative genomics of biotechnologically important yeasts.</title>
        <authorList>
            <consortium name="DOE Joint Genome Institute"/>
            <person name="Riley R."/>
            <person name="Haridas S."/>
            <person name="Wolfe K.H."/>
            <person name="Lopes M.R."/>
            <person name="Hittinger C.T."/>
            <person name="Goker M."/>
            <person name="Salamov A."/>
            <person name="Wisecaver J."/>
            <person name="Long T.M."/>
            <person name="Aerts A.L."/>
            <person name="Barry K."/>
            <person name="Choi C."/>
            <person name="Clum A."/>
            <person name="Coughlan A.Y."/>
            <person name="Deshpande S."/>
            <person name="Douglass A.P."/>
            <person name="Hanson S.J."/>
            <person name="Klenk H.-P."/>
            <person name="Labutti K."/>
            <person name="Lapidus A."/>
            <person name="Lindquist E."/>
            <person name="Lipzen A."/>
            <person name="Meier-Kolthoff J.P."/>
            <person name="Ohm R.A."/>
            <person name="Otillar R.P."/>
            <person name="Pangilinan J."/>
            <person name="Peng Y."/>
            <person name="Rokas A."/>
            <person name="Rosa C.A."/>
            <person name="Scheuner C."/>
            <person name="Sibirny A.A."/>
            <person name="Slot J.C."/>
            <person name="Stielow J.B."/>
            <person name="Sun H."/>
            <person name="Kurtzman C.P."/>
            <person name="Blackwell M."/>
            <person name="Jeffries T.W."/>
            <person name="Grigoriev I.V."/>
        </authorList>
    </citation>
    <scope>NUCLEOTIDE SEQUENCE [LARGE SCALE GENOMIC DNA]</scope>
    <source>
        <strain evidence="3">NRRL Y-17796</strain>
    </source>
</reference>
<keyword evidence="1" id="KW-1133">Transmembrane helix</keyword>
<feature type="transmembrane region" description="Helical" evidence="1">
    <location>
        <begin position="238"/>
        <end position="260"/>
    </location>
</feature>
<feature type="transmembrane region" description="Helical" evidence="1">
    <location>
        <begin position="156"/>
        <end position="179"/>
    </location>
</feature>
<keyword evidence="1" id="KW-0812">Transmembrane</keyword>
<feature type="transmembrane region" description="Helical" evidence="1">
    <location>
        <begin position="272"/>
        <end position="293"/>
    </location>
</feature>
<dbReference type="OrthoDB" id="188035at2759"/>
<dbReference type="EMBL" id="KV453843">
    <property type="protein sequence ID" value="ODV89738.1"/>
    <property type="molecule type" value="Genomic_DNA"/>
</dbReference>
<dbReference type="Proteomes" id="UP000095023">
    <property type="component" value="Unassembled WGS sequence"/>
</dbReference>
<evidence type="ECO:0000313" key="3">
    <source>
        <dbReference type="Proteomes" id="UP000095023"/>
    </source>
</evidence>
<gene>
    <name evidence="2" type="ORF">CANCADRAFT_4362</name>
</gene>
<dbReference type="PANTHER" id="PTHR18640">
    <property type="entry name" value="SOLUTE CARRIER FAMILY 10 MEMBER 7"/>
    <property type="match status" value="1"/>
</dbReference>
<dbReference type="GO" id="GO:0005886">
    <property type="term" value="C:plasma membrane"/>
    <property type="evidence" value="ECO:0007669"/>
    <property type="project" value="TreeGrafter"/>
</dbReference>
<feature type="transmembrane region" description="Helical" evidence="1">
    <location>
        <begin position="314"/>
        <end position="339"/>
    </location>
</feature>
<proteinExistence type="predicted"/>
<keyword evidence="1" id="KW-0472">Membrane</keyword>
<dbReference type="InterPro" id="IPR038770">
    <property type="entry name" value="Na+/solute_symporter_sf"/>
</dbReference>
<feature type="transmembrane region" description="Helical" evidence="1">
    <location>
        <begin position="124"/>
        <end position="144"/>
    </location>
</feature>
<feature type="transmembrane region" description="Helical" evidence="1">
    <location>
        <begin position="20"/>
        <end position="43"/>
    </location>
</feature>
<sequence>MDTLNKKNFRSNLKAVLSFLLNLAGKFSMVIAIGIFILLAWLFPSVGKTDGAIQSQYTISYLGVALIFFFSGLGIDHKLLYKHFKNYRLHILLQIYCFLFTSAVIYGLVMAIVGSGTTKIDPSILIGLLATGCLPTTIGSNVVMTREADGDVAATVIELLIGNLIGPFLTPILLLDMYLDNAGYLSQYKPSGSNDSLTSVYRHVMMHMGLCLYIPIAVGIAIRAFFTKQATWVCTKLYLNRMNTLILALLIWTTFCNAFADGAIYKLSTESVLLMVFLALGLITLFSILIFLVSYYPPKSKFIAKFWPGFDDRVIISLAFCGPAKTQGLGIPLVASMWANENPGFVSTIQLPIVLYTTLQIFVANFNVLIYRRWIKQRKLDAELKSAPLDADQADSIDSNANR</sequence>
<evidence type="ECO:0000256" key="1">
    <source>
        <dbReference type="SAM" id="Phobius"/>
    </source>
</evidence>
<accession>A0A1E4TDK8</accession>
<name>A0A1E4TDK8_9ASCO</name>
<dbReference type="Pfam" id="PF13593">
    <property type="entry name" value="SBF_like"/>
    <property type="match status" value="1"/>
</dbReference>
<feature type="transmembrane region" description="Helical" evidence="1">
    <location>
        <begin position="351"/>
        <end position="371"/>
    </location>
</feature>
<dbReference type="Gene3D" id="1.20.1530.20">
    <property type="match status" value="1"/>
</dbReference>
<feature type="transmembrane region" description="Helical" evidence="1">
    <location>
        <begin position="87"/>
        <end position="112"/>
    </location>
</feature>
<feature type="transmembrane region" description="Helical" evidence="1">
    <location>
        <begin position="204"/>
        <end position="226"/>
    </location>
</feature>
<organism evidence="2 3">
    <name type="scientific">Tortispora caseinolytica NRRL Y-17796</name>
    <dbReference type="NCBI Taxonomy" id="767744"/>
    <lineage>
        <taxon>Eukaryota</taxon>
        <taxon>Fungi</taxon>
        <taxon>Dikarya</taxon>
        <taxon>Ascomycota</taxon>
        <taxon>Saccharomycotina</taxon>
        <taxon>Trigonopsidomycetes</taxon>
        <taxon>Trigonopsidales</taxon>
        <taxon>Trigonopsidaceae</taxon>
        <taxon>Tortispora</taxon>
    </lineage>
</organism>
<protein>
    <recommendedName>
        <fullName evidence="4">Sodium bile acid symporter family protein</fullName>
    </recommendedName>
</protein>
<evidence type="ECO:0000313" key="2">
    <source>
        <dbReference type="EMBL" id="ODV89738.1"/>
    </source>
</evidence>
<feature type="transmembrane region" description="Helical" evidence="1">
    <location>
        <begin position="55"/>
        <end position="75"/>
    </location>
</feature>